<dbReference type="PANTHER" id="PTHR46785">
    <property type="entry name" value="VON WILLEBRAND FACTOR A DOMAIN-CONTAINING PROTEIN 3B"/>
    <property type="match status" value="1"/>
</dbReference>
<evidence type="ECO:0000256" key="2">
    <source>
        <dbReference type="SAM" id="MobiDB-lite"/>
    </source>
</evidence>
<evidence type="ECO:0000256" key="1">
    <source>
        <dbReference type="SAM" id="Coils"/>
    </source>
</evidence>
<name>A0A8J6FR63_ELECQ</name>
<proteinExistence type="predicted"/>
<accession>A0A8J6FR63</accession>
<dbReference type="EMBL" id="WNTK01000001">
    <property type="protein sequence ID" value="KAG9492317.1"/>
    <property type="molecule type" value="Genomic_DNA"/>
</dbReference>
<feature type="region of interest" description="Disordered" evidence="2">
    <location>
        <begin position="695"/>
        <end position="722"/>
    </location>
</feature>
<evidence type="ECO:0000313" key="4">
    <source>
        <dbReference type="EMBL" id="KAG9492317.1"/>
    </source>
</evidence>
<feature type="domain" description="DUF4537" evidence="3">
    <location>
        <begin position="232"/>
        <end position="357"/>
    </location>
</feature>
<feature type="domain" description="DUF4537" evidence="3">
    <location>
        <begin position="567"/>
        <end position="684"/>
    </location>
</feature>
<dbReference type="Pfam" id="PF15057">
    <property type="entry name" value="DUF4537"/>
    <property type="match status" value="3"/>
</dbReference>
<feature type="coiled-coil region" evidence="1">
    <location>
        <begin position="376"/>
        <end position="410"/>
    </location>
</feature>
<reference evidence="4" key="1">
    <citation type="thesis" date="2020" institute="ProQuest LLC" country="789 East Eisenhower Parkway, Ann Arbor, MI, USA">
        <title>Comparative Genomics and Chromosome Evolution.</title>
        <authorList>
            <person name="Mudd A.B."/>
        </authorList>
    </citation>
    <scope>NUCLEOTIDE SEQUENCE</scope>
    <source>
        <strain evidence="4">HN-11 Male</strain>
        <tissue evidence="4">Kidney and liver</tissue>
    </source>
</reference>
<keyword evidence="1" id="KW-0175">Coiled coil</keyword>
<gene>
    <name evidence="4" type="ORF">GDO78_000694</name>
</gene>
<dbReference type="CDD" id="cd04508">
    <property type="entry name" value="Tudor_SF"/>
    <property type="match status" value="1"/>
</dbReference>
<feature type="compositionally biased region" description="Basic and acidic residues" evidence="2">
    <location>
        <begin position="695"/>
        <end position="708"/>
    </location>
</feature>
<evidence type="ECO:0000313" key="5">
    <source>
        <dbReference type="Proteomes" id="UP000770717"/>
    </source>
</evidence>
<dbReference type="Proteomes" id="UP000770717">
    <property type="component" value="Unassembled WGS sequence"/>
</dbReference>
<dbReference type="OrthoDB" id="10021393at2759"/>
<dbReference type="InterPro" id="IPR032770">
    <property type="entry name" value="DUF4537"/>
</dbReference>
<sequence length="722" mass="81515">MDKKTASVLKDLNLTDGTRLQSKGRKLTKNSLDISSSRWLKIYGLVPRRLTIMDALAPTMVPHSAKYVPILDKHVVSKVFDEVLPLAHVSGNRKLITLINPQAVNLSDYKEKLGRAIKSYERRLNLIVWRVLPQEERDNFNSDVPISYLDNKEALLQALDRLGWPISPEDVMLLEDEIQAGKTYLQQALDLQEGSNKKSVTEYSSVQTNHEKNETQKMKQKPKRALLDTLRGQKVIARSEIDGFYYPGTVLKSINSKSALVDFWLGENQVVPIRFIIQTGGALPCPTLKVGDCALSKTGARGGGGSYVPAVVIATPRMDASDKLYTVLKYDKRKEHCLRRELIKISPSQFAVSCGYIRKAQMIDFTISLAERNLLSENIINKLEELSSQVTQYQNEQNEKQKAIQVYINELKEQNSQQHTSGLQVEEKTIAKQNINLLEQLKLLIPIRNSEKEKDGCIIHDCGDLSYFVERASGEIARIHRDDLLTDSDDYKKEIKESDPVIGPHPLHPGSYCPGVVLNCSPDLKVTVQYYDNAEDLAPREHIYSISPEKYKRDTSYILACERRWIGEPVVARNDDTATFHLAKVKKQTDDCKKYVISWADGTTAIQDKEWIFGKFSQPHVLNVGDRVLTLAHPSSLTFLPGIITAINGTKLQILFCNGKRCQNIEAHHCFGLSEKIYDSAVKFYCEDNRTIDSDEDHISSENEDSHSDISSFTISSVDSEK</sequence>
<dbReference type="AlphaFoldDB" id="A0A8J6FR63"/>
<protein>
    <recommendedName>
        <fullName evidence="3">DUF4537 domain-containing protein</fullName>
    </recommendedName>
</protein>
<feature type="compositionally biased region" description="Low complexity" evidence="2">
    <location>
        <begin position="709"/>
        <end position="722"/>
    </location>
</feature>
<keyword evidence="5" id="KW-1185">Reference proteome</keyword>
<feature type="domain" description="DUF4537" evidence="3">
    <location>
        <begin position="456"/>
        <end position="558"/>
    </location>
</feature>
<dbReference type="PANTHER" id="PTHR46785:SF1">
    <property type="entry name" value="VON WILLEBRAND FACTOR A DOMAIN-CONTAINING PROTEIN 3B"/>
    <property type="match status" value="1"/>
</dbReference>
<organism evidence="4 5">
    <name type="scientific">Eleutherodactylus coqui</name>
    <name type="common">Puerto Rican coqui</name>
    <dbReference type="NCBI Taxonomy" id="57060"/>
    <lineage>
        <taxon>Eukaryota</taxon>
        <taxon>Metazoa</taxon>
        <taxon>Chordata</taxon>
        <taxon>Craniata</taxon>
        <taxon>Vertebrata</taxon>
        <taxon>Euteleostomi</taxon>
        <taxon>Amphibia</taxon>
        <taxon>Batrachia</taxon>
        <taxon>Anura</taxon>
        <taxon>Neobatrachia</taxon>
        <taxon>Hyloidea</taxon>
        <taxon>Eleutherodactylidae</taxon>
        <taxon>Eleutherodactylinae</taxon>
        <taxon>Eleutherodactylus</taxon>
        <taxon>Eleutherodactylus</taxon>
    </lineage>
</organism>
<evidence type="ECO:0000259" key="3">
    <source>
        <dbReference type="Pfam" id="PF15057"/>
    </source>
</evidence>
<comment type="caution">
    <text evidence="4">The sequence shown here is derived from an EMBL/GenBank/DDBJ whole genome shotgun (WGS) entry which is preliminary data.</text>
</comment>